<keyword evidence="2" id="KW-0999">Mitochondrion inner membrane</keyword>
<keyword evidence="2" id="KW-0249">Electron transport</keyword>
<comment type="caution">
    <text evidence="3">The sequence shown here is derived from an EMBL/GenBank/DDBJ whole genome shotgun (WGS) entry which is preliminary data.</text>
</comment>
<proteinExistence type="inferred from homology"/>
<dbReference type="GO" id="GO:0006979">
    <property type="term" value="P:response to oxidative stress"/>
    <property type="evidence" value="ECO:0007669"/>
    <property type="project" value="TreeGrafter"/>
</dbReference>
<dbReference type="Pfam" id="PF05071">
    <property type="entry name" value="NDUFA12"/>
    <property type="match status" value="1"/>
</dbReference>
<reference evidence="3 4" key="1">
    <citation type="journal article" date="2019" name="Sci. Rep.">
        <title>Comparative genomics of chytrid fungi reveal insights into the obligate biotrophic and pathogenic lifestyle of Synchytrium endobioticum.</title>
        <authorList>
            <person name="van de Vossenberg B.T.L.H."/>
            <person name="Warris S."/>
            <person name="Nguyen H.D.T."/>
            <person name="van Gent-Pelzer M.P.E."/>
            <person name="Joly D.L."/>
            <person name="van de Geest H.C."/>
            <person name="Bonants P.J.M."/>
            <person name="Smith D.S."/>
            <person name="Levesque C.A."/>
            <person name="van der Lee T.A.J."/>
        </authorList>
    </citation>
    <scope>NUCLEOTIDE SEQUENCE [LARGE SCALE GENOMIC DNA]</scope>
    <source>
        <strain evidence="3 4">JEL517</strain>
    </source>
</reference>
<dbReference type="GeneID" id="42004023"/>
<evidence type="ECO:0000256" key="1">
    <source>
        <dbReference type="ARBA" id="ARBA00007355"/>
    </source>
</evidence>
<accession>A0A507C0F3</accession>
<dbReference type="GO" id="GO:0045271">
    <property type="term" value="C:respiratory chain complex I"/>
    <property type="evidence" value="ECO:0007669"/>
    <property type="project" value="InterPro"/>
</dbReference>
<keyword evidence="4" id="KW-1185">Reference proteome</keyword>
<dbReference type="PANTHER" id="PTHR12910:SF2">
    <property type="entry name" value="NADH DEHYDROGENASE [UBIQUINONE] 1 ALPHA SUBCOMPLEX SUBUNIT 12"/>
    <property type="match status" value="1"/>
</dbReference>
<keyword evidence="2" id="KW-0472">Membrane</keyword>
<organism evidence="3 4">
    <name type="scientific">Synchytrium microbalum</name>
    <dbReference type="NCBI Taxonomy" id="1806994"/>
    <lineage>
        <taxon>Eukaryota</taxon>
        <taxon>Fungi</taxon>
        <taxon>Fungi incertae sedis</taxon>
        <taxon>Chytridiomycota</taxon>
        <taxon>Chytridiomycota incertae sedis</taxon>
        <taxon>Chytridiomycetes</taxon>
        <taxon>Synchytriales</taxon>
        <taxon>Synchytriaceae</taxon>
        <taxon>Synchytrium</taxon>
    </lineage>
</organism>
<comment type="function">
    <text evidence="2">Accessory subunit of the mitochondrial membrane respiratory chain NADH dehydrogenase (Complex I), that is believed not to be involved in catalysis. Complex I functions in the transfer of electrons from NADH to the respiratory chain. The immediate electron acceptor for the enzyme is believed to be ubiquinone.</text>
</comment>
<comment type="similarity">
    <text evidence="1 2">Belongs to the complex I NDUFA12 subunit family.</text>
</comment>
<comment type="subcellular location">
    <subcellularLocation>
        <location evidence="2">Mitochondrion inner membrane</location>
        <topology evidence="2">Peripheral membrane protein</topology>
        <orientation evidence="2">Matrix side</orientation>
    </subcellularLocation>
</comment>
<dbReference type="Proteomes" id="UP000319731">
    <property type="component" value="Unassembled WGS sequence"/>
</dbReference>
<evidence type="ECO:0000313" key="4">
    <source>
        <dbReference type="Proteomes" id="UP000319731"/>
    </source>
</evidence>
<dbReference type="InterPro" id="IPR007763">
    <property type="entry name" value="NDUFA12"/>
</dbReference>
<sequence>MAPTWKWTGGFVNAFYAQWQAYRTHGLKKTMYQMLIMDYARAGTLVGKDSFGNEYYEDKNDVAGRDRWVMYAKWNYDPTQIPPEWHQWMQHVIDETPTKVPPIEPIYRQPYSESLTGTTSAFKTYSTTTQKIHSWQPSVKPRATV</sequence>
<evidence type="ECO:0000256" key="2">
    <source>
        <dbReference type="RuleBase" id="RU363103"/>
    </source>
</evidence>
<dbReference type="PANTHER" id="PTHR12910">
    <property type="entry name" value="NADH-UBIQUINONE OXIDOREDUCTASE SUBUNIT B17.2"/>
    <property type="match status" value="1"/>
</dbReference>
<name>A0A507C0F3_9FUNG</name>
<dbReference type="GO" id="GO:0005743">
    <property type="term" value="C:mitochondrial inner membrane"/>
    <property type="evidence" value="ECO:0007669"/>
    <property type="project" value="UniProtKB-SubCell"/>
</dbReference>
<dbReference type="OrthoDB" id="274641at2759"/>
<evidence type="ECO:0000313" key="3">
    <source>
        <dbReference type="EMBL" id="TPX34557.1"/>
    </source>
</evidence>
<dbReference type="AlphaFoldDB" id="A0A507C0F3"/>
<dbReference type="STRING" id="1806994.A0A507C0F3"/>
<keyword evidence="2" id="KW-0813">Transport</keyword>
<dbReference type="RefSeq" id="XP_031025277.1">
    <property type="nucleotide sequence ID" value="XM_031168726.1"/>
</dbReference>
<protein>
    <recommendedName>
        <fullName evidence="2">NADH dehydrogenase [ubiquinone] 1 alpha subcomplex subunit</fullName>
    </recommendedName>
</protein>
<keyword evidence="2" id="KW-0496">Mitochondrion</keyword>
<dbReference type="EMBL" id="QEAO01000013">
    <property type="protein sequence ID" value="TPX34557.1"/>
    <property type="molecule type" value="Genomic_DNA"/>
</dbReference>
<gene>
    <name evidence="3" type="ORF">SmJEL517_g02798</name>
</gene>
<keyword evidence="2" id="KW-0679">Respiratory chain</keyword>